<gene>
    <name evidence="8" type="ORF">DES45_104131</name>
</gene>
<reference evidence="8 9" key="1">
    <citation type="submission" date="2018-07" db="EMBL/GenBank/DDBJ databases">
        <title>Genomic Encyclopedia of Type Strains, Phase IV (KMG-IV): sequencing the most valuable type-strain genomes for metagenomic binning, comparative biology and taxonomic classification.</title>
        <authorList>
            <person name="Goeker M."/>
        </authorList>
    </citation>
    <scope>NUCLEOTIDE SEQUENCE [LARGE SCALE GENOMIC DNA]</scope>
    <source>
        <strain evidence="8 9">DSM 14364</strain>
    </source>
</reference>
<dbReference type="EMBL" id="QQBB01000004">
    <property type="protein sequence ID" value="RDI59220.1"/>
    <property type="molecule type" value="Genomic_DNA"/>
</dbReference>
<feature type="domain" description="Outer membrane protein beta-barrel" evidence="7">
    <location>
        <begin position="41"/>
        <end position="222"/>
    </location>
</feature>
<protein>
    <submittedName>
        <fullName evidence="8">Outer membrane immunogenic protein</fullName>
    </submittedName>
</protein>
<evidence type="ECO:0000256" key="3">
    <source>
        <dbReference type="ARBA" id="ARBA00023136"/>
    </source>
</evidence>
<evidence type="ECO:0000256" key="6">
    <source>
        <dbReference type="SAM" id="SignalP"/>
    </source>
</evidence>
<accession>A0A370HLK5</accession>
<dbReference type="GO" id="GO:0009279">
    <property type="term" value="C:cell outer membrane"/>
    <property type="evidence" value="ECO:0007669"/>
    <property type="project" value="UniProtKB-SubCell"/>
</dbReference>
<dbReference type="PANTHER" id="PTHR34001">
    <property type="entry name" value="BLL7405 PROTEIN"/>
    <property type="match status" value="1"/>
</dbReference>
<comment type="similarity">
    <text evidence="5">Belongs to the Omp25/RopB family.</text>
</comment>
<dbReference type="Pfam" id="PF13505">
    <property type="entry name" value="OMP_b-brl"/>
    <property type="match status" value="1"/>
</dbReference>
<feature type="chain" id="PRO_5016970051" evidence="6">
    <location>
        <begin position="21"/>
        <end position="270"/>
    </location>
</feature>
<comment type="subcellular location">
    <subcellularLocation>
        <location evidence="1">Cell outer membrane</location>
    </subcellularLocation>
</comment>
<dbReference type="AlphaFoldDB" id="A0A370HLK5"/>
<proteinExistence type="inferred from homology"/>
<dbReference type="InterPro" id="IPR011250">
    <property type="entry name" value="OMP/PagP_B-barrel"/>
</dbReference>
<dbReference type="SUPFAM" id="SSF56925">
    <property type="entry name" value="OMPA-like"/>
    <property type="match status" value="1"/>
</dbReference>
<keyword evidence="2 6" id="KW-0732">Signal</keyword>
<evidence type="ECO:0000256" key="4">
    <source>
        <dbReference type="ARBA" id="ARBA00023237"/>
    </source>
</evidence>
<evidence type="ECO:0000256" key="5">
    <source>
        <dbReference type="ARBA" id="ARBA00038306"/>
    </source>
</evidence>
<dbReference type="InterPro" id="IPR027385">
    <property type="entry name" value="Beta-barrel_OMP"/>
</dbReference>
<dbReference type="RefSeq" id="WP_114770118.1">
    <property type="nucleotide sequence ID" value="NZ_QQBB01000004.1"/>
</dbReference>
<evidence type="ECO:0000313" key="9">
    <source>
        <dbReference type="Proteomes" id="UP000254925"/>
    </source>
</evidence>
<evidence type="ECO:0000259" key="7">
    <source>
        <dbReference type="Pfam" id="PF13505"/>
    </source>
</evidence>
<comment type="caution">
    <text evidence="8">The sequence shown here is derived from an EMBL/GenBank/DDBJ whole genome shotgun (WGS) entry which is preliminary data.</text>
</comment>
<keyword evidence="3" id="KW-0472">Membrane</keyword>
<dbReference type="Proteomes" id="UP000254925">
    <property type="component" value="Unassembled WGS sequence"/>
</dbReference>
<evidence type="ECO:0000256" key="2">
    <source>
        <dbReference type="ARBA" id="ARBA00022729"/>
    </source>
</evidence>
<keyword evidence="9" id="KW-1185">Reference proteome</keyword>
<name>A0A370HLK5_9HYPH</name>
<keyword evidence="4" id="KW-0998">Cell outer membrane</keyword>
<feature type="signal peptide" evidence="6">
    <location>
        <begin position="1"/>
        <end position="20"/>
    </location>
</feature>
<evidence type="ECO:0000256" key="1">
    <source>
        <dbReference type="ARBA" id="ARBA00004442"/>
    </source>
</evidence>
<organism evidence="8 9">
    <name type="scientific">Microvirga subterranea</name>
    <dbReference type="NCBI Taxonomy" id="186651"/>
    <lineage>
        <taxon>Bacteria</taxon>
        <taxon>Pseudomonadati</taxon>
        <taxon>Pseudomonadota</taxon>
        <taxon>Alphaproteobacteria</taxon>
        <taxon>Hyphomicrobiales</taxon>
        <taxon>Methylobacteriaceae</taxon>
        <taxon>Microvirga</taxon>
    </lineage>
</organism>
<dbReference type="InterPro" id="IPR051692">
    <property type="entry name" value="OMP-like"/>
</dbReference>
<dbReference type="Gene3D" id="2.40.160.20">
    <property type="match status" value="1"/>
</dbReference>
<dbReference type="PANTHER" id="PTHR34001:SF3">
    <property type="entry name" value="BLL7405 PROTEIN"/>
    <property type="match status" value="1"/>
</dbReference>
<dbReference type="OrthoDB" id="8455142at2"/>
<sequence length="270" mass="27489">MKKILLASVALFGFAGAASAADLPVRAAPPAPIVAAVPIFTWTGFYVGVNAGYGWQDSNSNGTVFVPAGTVTPTAPAGTIVFGDNNGDGFVGGGQIGYNYQIGSFVLGIEADLQWADLGGSSGIAIVPPAYLAAGFVPAGTAGGIDWFGTVRARAGVAFDRALVYATGGFAYGGADDNNGFGGFNGFVNDDDVRTGWVLGAGFEYAFTNNLTAGIEGLWVSLDRSNNGAFIGTVPTIGGGAAPVYVAGRDEGDNDFFVARAKLNFKFGTY</sequence>
<evidence type="ECO:0000313" key="8">
    <source>
        <dbReference type="EMBL" id="RDI59220.1"/>
    </source>
</evidence>